<protein>
    <recommendedName>
        <fullName evidence="3">Peptidase C39 domain-containing protein</fullName>
    </recommendedName>
</protein>
<evidence type="ECO:0000313" key="1">
    <source>
        <dbReference type="EMBL" id="KDO26673.1"/>
    </source>
</evidence>
<dbReference type="Proteomes" id="UP000030745">
    <property type="component" value="Unassembled WGS sequence"/>
</dbReference>
<gene>
    <name evidence="1" type="ORF">SPRG_20477</name>
</gene>
<dbReference type="InterPro" id="IPR018616">
    <property type="entry name" value="GUCD1"/>
</dbReference>
<dbReference type="EMBL" id="KK583222">
    <property type="protein sequence ID" value="KDO26673.1"/>
    <property type="molecule type" value="Genomic_DNA"/>
</dbReference>
<dbReference type="VEuPathDB" id="FungiDB:SPRG_20477"/>
<dbReference type="Gene3D" id="3.90.70.10">
    <property type="entry name" value="Cysteine proteinases"/>
    <property type="match status" value="1"/>
</dbReference>
<proteinExistence type="predicted"/>
<dbReference type="KEGG" id="spar:SPRG_20477"/>
<dbReference type="PANTHER" id="PTHR31400">
    <property type="entry name" value="GUANYLYL CYCLASE DOMAIN CONTAINING PROTEIN 1 GUCD1"/>
    <property type="match status" value="1"/>
</dbReference>
<evidence type="ECO:0008006" key="3">
    <source>
        <dbReference type="Google" id="ProtNLM"/>
    </source>
</evidence>
<dbReference type="Pfam" id="PF09778">
    <property type="entry name" value="Guanylate_cyc_2"/>
    <property type="match status" value="1"/>
</dbReference>
<dbReference type="STRING" id="695850.A0A067C875"/>
<accession>A0A067C875</accession>
<sequence length="209" mass="23308">MPPFQSTLLMLRQVRQRGDWDCGLACAEMVLAWATPNAREDAVALAHAVRTRSIWTVDLVELLRARLGDRITFHSLVLETSLHLAHDAFYTRDYLDDMARIQPLFNAVVAAKCARRGSVSIDALRDALANRDHVALVLIDARELTCCVQLPRSGTFQGHFIVVASISARGVAYVDPASPEHPCCWMSLESFEAARKSHGTDEDIILIRR</sequence>
<organism evidence="1 2">
    <name type="scientific">Saprolegnia parasitica (strain CBS 223.65)</name>
    <dbReference type="NCBI Taxonomy" id="695850"/>
    <lineage>
        <taxon>Eukaryota</taxon>
        <taxon>Sar</taxon>
        <taxon>Stramenopiles</taxon>
        <taxon>Oomycota</taxon>
        <taxon>Saprolegniomycetes</taxon>
        <taxon>Saprolegniales</taxon>
        <taxon>Saprolegniaceae</taxon>
        <taxon>Saprolegnia</taxon>
    </lineage>
</organism>
<keyword evidence="2" id="KW-1185">Reference proteome</keyword>
<dbReference type="PANTHER" id="PTHR31400:SF1">
    <property type="entry name" value="PROTEIN GUCD1"/>
    <property type="match status" value="1"/>
</dbReference>
<dbReference type="OMA" id="VQDIQKH"/>
<dbReference type="AlphaFoldDB" id="A0A067C875"/>
<dbReference type="RefSeq" id="XP_012202571.1">
    <property type="nucleotide sequence ID" value="XM_012347181.1"/>
</dbReference>
<name>A0A067C875_SAPPC</name>
<dbReference type="GeneID" id="24141596"/>
<evidence type="ECO:0000313" key="2">
    <source>
        <dbReference type="Proteomes" id="UP000030745"/>
    </source>
</evidence>
<dbReference type="OrthoDB" id="206796at2759"/>
<reference evidence="1 2" key="1">
    <citation type="journal article" date="2013" name="PLoS Genet.">
        <title>Distinctive expansion of potential virulence genes in the genome of the oomycete fish pathogen Saprolegnia parasitica.</title>
        <authorList>
            <person name="Jiang R.H."/>
            <person name="de Bruijn I."/>
            <person name="Haas B.J."/>
            <person name="Belmonte R."/>
            <person name="Lobach L."/>
            <person name="Christie J."/>
            <person name="van den Ackerveken G."/>
            <person name="Bottin A."/>
            <person name="Bulone V."/>
            <person name="Diaz-Moreno S.M."/>
            <person name="Dumas B."/>
            <person name="Fan L."/>
            <person name="Gaulin E."/>
            <person name="Govers F."/>
            <person name="Grenville-Briggs L.J."/>
            <person name="Horner N.R."/>
            <person name="Levin J.Z."/>
            <person name="Mammella M."/>
            <person name="Meijer H.J."/>
            <person name="Morris P."/>
            <person name="Nusbaum C."/>
            <person name="Oome S."/>
            <person name="Phillips A.J."/>
            <person name="van Rooyen D."/>
            <person name="Rzeszutek E."/>
            <person name="Saraiva M."/>
            <person name="Secombes C.J."/>
            <person name="Seidl M.F."/>
            <person name="Snel B."/>
            <person name="Stassen J.H."/>
            <person name="Sykes S."/>
            <person name="Tripathy S."/>
            <person name="van den Berg H."/>
            <person name="Vega-Arreguin J.C."/>
            <person name="Wawra S."/>
            <person name="Young S.K."/>
            <person name="Zeng Q."/>
            <person name="Dieguez-Uribeondo J."/>
            <person name="Russ C."/>
            <person name="Tyler B.M."/>
            <person name="van West P."/>
        </authorList>
    </citation>
    <scope>NUCLEOTIDE SEQUENCE [LARGE SCALE GENOMIC DNA]</scope>
    <source>
        <strain evidence="1 2">CBS 223.65</strain>
    </source>
</reference>